<evidence type="ECO:0000313" key="2">
    <source>
        <dbReference type="Proteomes" id="UP000463961"/>
    </source>
</evidence>
<evidence type="ECO:0000313" key="1">
    <source>
        <dbReference type="EMBL" id="BBU69516.1"/>
    </source>
</evidence>
<dbReference type="GO" id="GO:0006355">
    <property type="term" value="P:regulation of DNA-templated transcription"/>
    <property type="evidence" value="ECO:0007669"/>
    <property type="project" value="InterPro"/>
</dbReference>
<protein>
    <submittedName>
        <fullName evidence="1">HicB family protein</fullName>
    </submittedName>
</protein>
<name>A0A679ICW5_9RHOO</name>
<dbReference type="PANTHER" id="PTHR34504:SF2">
    <property type="entry name" value="UPF0150 PROTEIN SSL0259"/>
    <property type="match status" value="1"/>
</dbReference>
<organism evidence="1 2">
    <name type="scientific">Fluviibacter phosphoraccumulans</name>
    <dbReference type="NCBI Taxonomy" id="1751046"/>
    <lineage>
        <taxon>Bacteria</taxon>
        <taxon>Pseudomonadati</taxon>
        <taxon>Pseudomonadota</taxon>
        <taxon>Betaproteobacteria</taxon>
        <taxon>Rhodocyclales</taxon>
        <taxon>Fluviibacteraceae</taxon>
        <taxon>Fluviibacter</taxon>
    </lineage>
</organism>
<dbReference type="SUPFAM" id="SSF47598">
    <property type="entry name" value="Ribbon-helix-helix"/>
    <property type="match status" value="1"/>
</dbReference>
<dbReference type="RefSeq" id="WP_162049775.1">
    <property type="nucleotide sequence ID" value="NZ_AP019011.1"/>
</dbReference>
<proteinExistence type="predicted"/>
<dbReference type="InterPro" id="IPR051404">
    <property type="entry name" value="TA_system_antitoxin"/>
</dbReference>
<sequence length="131" mass="14227">MKYLIAIEPPASANEAWGVVVPDLEGCFSASDTGVDEAIENAKEAMELWIETALDSGMDIPAPSSITQLQQDRQYKGWIWAVAEIDPALLSNEIERVNITLPKRVLTRLDNKAKAAGETRSGFIALLALTA</sequence>
<dbReference type="InterPro" id="IPR010985">
    <property type="entry name" value="Ribbon_hlx_hlx"/>
</dbReference>
<dbReference type="OrthoDB" id="9807959at2"/>
<dbReference type="PANTHER" id="PTHR34504">
    <property type="entry name" value="ANTITOXIN HICB"/>
    <property type="match status" value="1"/>
</dbReference>
<dbReference type="Pfam" id="PF15919">
    <property type="entry name" value="HicB_lk_antitox"/>
    <property type="match status" value="1"/>
</dbReference>
<dbReference type="EMBL" id="AP022345">
    <property type="protein sequence ID" value="BBU69516.1"/>
    <property type="molecule type" value="Genomic_DNA"/>
</dbReference>
<dbReference type="InterPro" id="IPR031807">
    <property type="entry name" value="HicB-like"/>
</dbReference>
<accession>A0A679ICW5</accession>
<dbReference type="Gene3D" id="3.30.160.250">
    <property type="match status" value="1"/>
</dbReference>
<dbReference type="Proteomes" id="UP000463961">
    <property type="component" value="Chromosome"/>
</dbReference>
<gene>
    <name evidence="1" type="ORF">ICHIAU1_17990</name>
</gene>
<dbReference type="SUPFAM" id="SSF143100">
    <property type="entry name" value="TTHA1013/TTHA0281-like"/>
    <property type="match status" value="1"/>
</dbReference>
<reference evidence="2" key="1">
    <citation type="submission" date="2020-01" db="EMBL/GenBank/DDBJ databases">
        <title>Phosphoaccumulans saitamaens gen. nov., sp. nov., a polyphosphate accumulating bacterium isolated from surface river water.</title>
        <authorList>
            <person name="Watanabe K."/>
            <person name="Suda W."/>
        </authorList>
    </citation>
    <scope>NUCLEOTIDE SEQUENCE [LARGE SCALE GENOMIC DNA]</scope>
    <source>
        <strain evidence="2">ICHIAU1</strain>
    </source>
</reference>
<dbReference type="AlphaFoldDB" id="A0A679ICW5"/>
<keyword evidence="2" id="KW-1185">Reference proteome</keyword>
<dbReference type="InterPro" id="IPR035069">
    <property type="entry name" value="TTHA1013/TTHA0281-like"/>
</dbReference>